<evidence type="ECO:0000313" key="2">
    <source>
        <dbReference type="Proteomes" id="UP000683925"/>
    </source>
</evidence>
<sequence length="193" mass="22946">MSNHFPQENFEIFDVQTAFEYLPDETMVKGAIMLFLTYFEDGEGFDELINLYEKGGWQQVGTPAYLKFEQLAHSMKGSCRYLALHRLGKKLELLQFFIRDGKEIQVASILNEVLEQCPYAQRAVLKYMEMPEDKVRHYKFVQPFYDYYGNVQICHKLNYTFHKQKNKMSAVHNKQPYQQQMVNYTDQDQCNIF</sequence>
<keyword evidence="2" id="KW-1185">Reference proteome</keyword>
<gene>
    <name evidence="1" type="ORF">POCTA_138.1.T0470207</name>
</gene>
<evidence type="ECO:0000313" key="1">
    <source>
        <dbReference type="EMBL" id="CAD8165945.1"/>
    </source>
</evidence>
<reference evidence="1" key="1">
    <citation type="submission" date="2021-01" db="EMBL/GenBank/DDBJ databases">
        <authorList>
            <consortium name="Genoscope - CEA"/>
            <person name="William W."/>
        </authorList>
    </citation>
    <scope>NUCLEOTIDE SEQUENCE</scope>
</reference>
<accession>A0A8S1UMV2</accession>
<comment type="caution">
    <text evidence="1">The sequence shown here is derived from an EMBL/GenBank/DDBJ whole genome shotgun (WGS) entry which is preliminary data.</text>
</comment>
<dbReference type="OMA" id="YLPDETM"/>
<dbReference type="OrthoDB" id="282424at2759"/>
<dbReference type="Proteomes" id="UP000683925">
    <property type="component" value="Unassembled WGS sequence"/>
</dbReference>
<name>A0A8S1UMV2_PAROT</name>
<dbReference type="EMBL" id="CAJJDP010000047">
    <property type="protein sequence ID" value="CAD8165945.1"/>
    <property type="molecule type" value="Genomic_DNA"/>
</dbReference>
<protein>
    <submittedName>
        <fullName evidence="1">Uncharacterized protein</fullName>
    </submittedName>
</protein>
<proteinExistence type="predicted"/>
<organism evidence="1 2">
    <name type="scientific">Paramecium octaurelia</name>
    <dbReference type="NCBI Taxonomy" id="43137"/>
    <lineage>
        <taxon>Eukaryota</taxon>
        <taxon>Sar</taxon>
        <taxon>Alveolata</taxon>
        <taxon>Ciliophora</taxon>
        <taxon>Intramacronucleata</taxon>
        <taxon>Oligohymenophorea</taxon>
        <taxon>Peniculida</taxon>
        <taxon>Parameciidae</taxon>
        <taxon>Paramecium</taxon>
    </lineage>
</organism>
<dbReference type="AlphaFoldDB" id="A0A8S1UMV2"/>